<dbReference type="SUPFAM" id="SSF160887">
    <property type="entry name" value="Rv2827c C-terminal domain-like"/>
    <property type="match status" value="1"/>
</dbReference>
<dbReference type="InterPro" id="IPR018547">
    <property type="entry name" value="AbiEi_C"/>
</dbReference>
<evidence type="ECO:0000259" key="1">
    <source>
        <dbReference type="Pfam" id="PF09407"/>
    </source>
</evidence>
<comment type="caution">
    <text evidence="2">The sequence shown here is derived from an EMBL/GenBank/DDBJ whole genome shotgun (WGS) entry which is preliminary data.</text>
</comment>
<dbReference type="Proteomes" id="UP001499841">
    <property type="component" value="Unassembled WGS sequence"/>
</dbReference>
<sequence>MRWESTGHGHPVRARVDLSRVDRLTRQQDSVITRAQLLACGATADWISRQVTGRRWQRLHPGIYLVHTGQPTWLSRARAALLYAGRGAVLSHDSAAYRHGLTDRRPPIVEVLVPHGRKVRRRPGVRIRSRRSMPDAWGRLPAVGPIDTILDLVDRPRTAVDEVVALLCRAARKNLDGEAILRAAQGRCRLRHRALLVEMLGRVADGVESPLELRYDRVERSHGLPPSRLQAREVLDGLRLRADRRYAGYQVRVELDGQLAHPFGRTDKDVWRDNVVGIVARELTLRYRWNHLAVTPCHVARQVALALRTRGWTGVPRPCRPGCPVVEVVNLPVRGGDPSGRP</sequence>
<reference evidence="3" key="1">
    <citation type="journal article" date="2019" name="Int. J. Syst. Evol. Microbiol.">
        <title>The Global Catalogue of Microorganisms (GCM) 10K type strain sequencing project: providing services to taxonomists for standard genome sequencing and annotation.</title>
        <authorList>
            <consortium name="The Broad Institute Genomics Platform"/>
            <consortium name="The Broad Institute Genome Sequencing Center for Infectious Disease"/>
            <person name="Wu L."/>
            <person name="Ma J."/>
        </authorList>
    </citation>
    <scope>NUCLEOTIDE SEQUENCE [LARGE SCALE GENOMIC DNA]</scope>
    <source>
        <strain evidence="3">JCM 17459</strain>
    </source>
</reference>
<feature type="domain" description="AbiEi antitoxin C-terminal" evidence="1">
    <location>
        <begin position="81"/>
        <end position="186"/>
    </location>
</feature>
<organism evidence="2 3">
    <name type="scientific">Georgenia daeguensis</name>
    <dbReference type="NCBI Taxonomy" id="908355"/>
    <lineage>
        <taxon>Bacteria</taxon>
        <taxon>Bacillati</taxon>
        <taxon>Actinomycetota</taxon>
        <taxon>Actinomycetes</taxon>
        <taxon>Micrococcales</taxon>
        <taxon>Bogoriellaceae</taxon>
        <taxon>Georgenia</taxon>
    </lineage>
</organism>
<dbReference type="Pfam" id="PF09407">
    <property type="entry name" value="AbiEi_1"/>
    <property type="match status" value="1"/>
</dbReference>
<proteinExistence type="predicted"/>
<dbReference type="EMBL" id="BAABBA010000027">
    <property type="protein sequence ID" value="GAA3510166.1"/>
    <property type="molecule type" value="Genomic_DNA"/>
</dbReference>
<keyword evidence="3" id="KW-1185">Reference proteome</keyword>
<protein>
    <recommendedName>
        <fullName evidence="1">AbiEi antitoxin C-terminal domain-containing protein</fullName>
    </recommendedName>
</protein>
<gene>
    <name evidence="2" type="ORF">GCM10022262_37550</name>
</gene>
<accession>A0ABP6UN35</accession>
<evidence type="ECO:0000313" key="2">
    <source>
        <dbReference type="EMBL" id="GAA3510166.1"/>
    </source>
</evidence>
<name>A0ABP6UN35_9MICO</name>
<evidence type="ECO:0000313" key="3">
    <source>
        <dbReference type="Proteomes" id="UP001499841"/>
    </source>
</evidence>